<evidence type="ECO:0000313" key="6">
    <source>
        <dbReference type="Proteomes" id="UP001501746"/>
    </source>
</evidence>
<keyword evidence="6" id="KW-1185">Reference proteome</keyword>
<organism evidence="5 6">
    <name type="scientific">Agromyces salentinus</name>
    <dbReference type="NCBI Taxonomy" id="269421"/>
    <lineage>
        <taxon>Bacteria</taxon>
        <taxon>Bacillati</taxon>
        <taxon>Actinomycetota</taxon>
        <taxon>Actinomycetes</taxon>
        <taxon>Micrococcales</taxon>
        <taxon>Microbacteriaceae</taxon>
        <taxon>Agromyces</taxon>
    </lineage>
</organism>
<dbReference type="SUPFAM" id="SSF53448">
    <property type="entry name" value="Nucleotide-diphospho-sugar transferases"/>
    <property type="match status" value="1"/>
</dbReference>
<feature type="transmembrane region" description="Helical" evidence="4">
    <location>
        <begin position="351"/>
        <end position="370"/>
    </location>
</feature>
<dbReference type="PANTHER" id="PTHR43630">
    <property type="entry name" value="POLY-BETA-1,6-N-ACETYL-D-GLUCOSAMINE SYNTHASE"/>
    <property type="match status" value="1"/>
</dbReference>
<feature type="transmembrane region" description="Helical" evidence="4">
    <location>
        <begin position="382"/>
        <end position="400"/>
    </location>
</feature>
<dbReference type="Gene3D" id="3.90.550.10">
    <property type="entry name" value="Spore Coat Polysaccharide Biosynthesis Protein SpsA, Chain A"/>
    <property type="match status" value="1"/>
</dbReference>
<feature type="transmembrane region" description="Helical" evidence="4">
    <location>
        <begin position="311"/>
        <end position="339"/>
    </location>
</feature>
<dbReference type="Proteomes" id="UP001501746">
    <property type="component" value="Unassembled WGS sequence"/>
</dbReference>
<feature type="transmembrane region" description="Helical" evidence="4">
    <location>
        <begin position="452"/>
        <end position="472"/>
    </location>
</feature>
<dbReference type="EMBL" id="BAAANK010000004">
    <property type="protein sequence ID" value="GAA1833796.1"/>
    <property type="molecule type" value="Genomic_DNA"/>
</dbReference>
<evidence type="ECO:0000313" key="5">
    <source>
        <dbReference type="EMBL" id="GAA1833796.1"/>
    </source>
</evidence>
<comment type="caution">
    <text evidence="5">The sequence shown here is derived from an EMBL/GenBank/DDBJ whole genome shotgun (WGS) entry which is preliminary data.</text>
</comment>
<evidence type="ECO:0000256" key="4">
    <source>
        <dbReference type="SAM" id="Phobius"/>
    </source>
</evidence>
<reference evidence="5 6" key="1">
    <citation type="journal article" date="2019" name="Int. J. Syst. Evol. Microbiol.">
        <title>The Global Catalogue of Microorganisms (GCM) 10K type strain sequencing project: providing services to taxonomists for standard genome sequencing and annotation.</title>
        <authorList>
            <consortium name="The Broad Institute Genomics Platform"/>
            <consortium name="The Broad Institute Genome Sequencing Center for Infectious Disease"/>
            <person name="Wu L."/>
            <person name="Ma J."/>
        </authorList>
    </citation>
    <scope>NUCLEOTIDE SEQUENCE [LARGE SCALE GENOMIC DNA]</scope>
    <source>
        <strain evidence="5 6">JCM 14323</strain>
    </source>
</reference>
<dbReference type="Pfam" id="PF13641">
    <property type="entry name" value="Glyco_tranf_2_3"/>
    <property type="match status" value="1"/>
</dbReference>
<evidence type="ECO:0000256" key="1">
    <source>
        <dbReference type="ARBA" id="ARBA00006739"/>
    </source>
</evidence>
<protein>
    <recommendedName>
        <fullName evidence="7">Glycosyltransferase family 2 protein</fullName>
    </recommendedName>
</protein>
<comment type="similarity">
    <text evidence="1">Belongs to the glycosyltransferase 2 family.</text>
</comment>
<name>A0ABN2MP45_9MICO</name>
<keyword evidence="3" id="KW-0808">Transferase</keyword>
<feature type="transmembrane region" description="Helical" evidence="4">
    <location>
        <begin position="420"/>
        <end position="440"/>
    </location>
</feature>
<evidence type="ECO:0000256" key="3">
    <source>
        <dbReference type="ARBA" id="ARBA00022679"/>
    </source>
</evidence>
<evidence type="ECO:0000256" key="2">
    <source>
        <dbReference type="ARBA" id="ARBA00022676"/>
    </source>
</evidence>
<dbReference type="PANTHER" id="PTHR43630:SF1">
    <property type="entry name" value="POLY-BETA-1,6-N-ACETYL-D-GLUCOSAMINE SYNTHASE"/>
    <property type="match status" value="1"/>
</dbReference>
<dbReference type="InterPro" id="IPR029044">
    <property type="entry name" value="Nucleotide-diphossugar_trans"/>
</dbReference>
<feature type="transmembrane region" description="Helical" evidence="4">
    <location>
        <begin position="6"/>
        <end position="35"/>
    </location>
</feature>
<keyword evidence="2" id="KW-0328">Glycosyltransferase</keyword>
<keyword evidence="4" id="KW-1133">Transmembrane helix</keyword>
<keyword evidence="4" id="KW-0812">Transmembrane</keyword>
<evidence type="ECO:0008006" key="7">
    <source>
        <dbReference type="Google" id="ProtNLM"/>
    </source>
</evidence>
<accession>A0ABN2MP45</accession>
<sequence length="497" mass="55335">MIEWDGVLYGVMVTVLAVFVAFGAIPVLAMAYQFLLIPVHAVRNHYGRAAPYLPNVAIIVPAWNEGAVIGVSIDRLMALEYPEGALRVYVVDDASTDDTPQVVQAKAREYPGAVFHLRREVGGEGKAHTLNHGIRHVLQDDWMHALLIMDADVIYLPDSLRRMTRHLADEKVGAVTAYIREGSRDKNYLSRFVAFEYVLSQIGSRRAQNVLGALACLAGGAQLHSRTNLEDIGGRIDTSSLAEDTVTTFETQLRGRRVVFEPYAVVLAEEPHAIGALWKQRLRWARGNVQLTARYRKVWFRPSREHRLGSISFGLFWFSVFLLPCLMIASSIGLIGLFLLDSQLALTVFRALWIVAACTYVYTMLLAAQLDPATGRSSWREAILFPGAISIVVMITAFFPGLIEERIPALFGLQFTDEALVAWTLFVYSWVSLSMLAAWGAKHLDSTRPGRWLCPLLVYLIGYGPILCAITFDSYVKEARGAAMVWDKTEKTGRVLG</sequence>
<dbReference type="CDD" id="cd06423">
    <property type="entry name" value="CESA_like"/>
    <property type="match status" value="1"/>
</dbReference>
<gene>
    <name evidence="5" type="ORF">GCM10009750_17600</name>
</gene>
<keyword evidence="4" id="KW-0472">Membrane</keyword>
<proteinExistence type="inferred from homology"/>